<dbReference type="Pfam" id="PF12836">
    <property type="entry name" value="HHH_3"/>
    <property type="match status" value="2"/>
</dbReference>
<dbReference type="Proteomes" id="UP001258315">
    <property type="component" value="Unassembled WGS sequence"/>
</dbReference>
<dbReference type="SUPFAM" id="SSF47781">
    <property type="entry name" value="RuvA domain 2-like"/>
    <property type="match status" value="3"/>
</dbReference>
<comment type="caution">
    <text evidence="2">The sequence shown here is derived from an EMBL/GenBank/DDBJ whole genome shotgun (WGS) entry which is preliminary data.</text>
</comment>
<keyword evidence="1" id="KW-0812">Transmembrane</keyword>
<name>A0ABU3GY44_9SPHI</name>
<accession>A0ABU3GY44</accession>
<reference evidence="3" key="1">
    <citation type="submission" date="2023-07" db="EMBL/GenBank/DDBJ databases">
        <title>Functional and genomic diversity of the sorghum phyllosphere microbiome.</title>
        <authorList>
            <person name="Shade A."/>
        </authorList>
    </citation>
    <scope>NUCLEOTIDE SEQUENCE [LARGE SCALE GENOMIC DNA]</scope>
    <source>
        <strain evidence="3">SORGH_AS_0422</strain>
    </source>
</reference>
<proteinExistence type="predicted"/>
<dbReference type="PANTHER" id="PTHR21180:SF32">
    <property type="entry name" value="ENDONUCLEASE_EXONUCLEASE_PHOSPHATASE FAMILY DOMAIN-CONTAINING PROTEIN 1"/>
    <property type="match status" value="1"/>
</dbReference>
<dbReference type="PANTHER" id="PTHR21180">
    <property type="entry name" value="ENDONUCLEASE/EXONUCLEASE/PHOSPHATASE FAMILY DOMAIN-CONTAINING PROTEIN 1"/>
    <property type="match status" value="1"/>
</dbReference>
<evidence type="ECO:0000313" key="3">
    <source>
        <dbReference type="Proteomes" id="UP001258315"/>
    </source>
</evidence>
<dbReference type="EMBL" id="JAVLVU010000001">
    <property type="protein sequence ID" value="MDT3404516.1"/>
    <property type="molecule type" value="Genomic_DNA"/>
</dbReference>
<dbReference type="Gene3D" id="1.10.150.280">
    <property type="entry name" value="AF1531-like domain"/>
    <property type="match status" value="2"/>
</dbReference>
<evidence type="ECO:0000313" key="2">
    <source>
        <dbReference type="EMBL" id="MDT3404516.1"/>
    </source>
</evidence>
<sequence>MKTRIKNYLSVTKTEWNGLIILLLLIVAVLIAPYVYNRFYKEQPVNFKRLEIAVAQLKKAGVTGDIPEEEGNRSKVPLVLFKFKPNNLPAAQWQKLGLTERQIKGIKNYEAKGGRFYTKADVKKMYTLTADDYKRLEPYIDLPASNYGDIKPLTIVELNTADSAKLTRLKGIGPAFARRIVQYRKRLGGYHSKQQLKEVFGIDDMQYRDIQAQFTVNVRKLKKININAAEYDDLKNFPYLSYKQMNAVIQYRKQHGDYETFDELSNVAILDEAVLKKIKPYIVLK</sequence>
<gene>
    <name evidence="2" type="ORF">QE417_003588</name>
</gene>
<keyword evidence="3" id="KW-1185">Reference proteome</keyword>
<evidence type="ECO:0000256" key="1">
    <source>
        <dbReference type="SAM" id="Phobius"/>
    </source>
</evidence>
<dbReference type="InterPro" id="IPR051675">
    <property type="entry name" value="Endo/Exo/Phosphatase_dom_1"/>
</dbReference>
<dbReference type="RefSeq" id="WP_311951902.1">
    <property type="nucleotide sequence ID" value="NZ_JAVLVU010000001.1"/>
</dbReference>
<keyword evidence="1" id="KW-0472">Membrane</keyword>
<organism evidence="2 3">
    <name type="scientific">Mucilaginibacter terrae</name>
    <dbReference type="NCBI Taxonomy" id="1955052"/>
    <lineage>
        <taxon>Bacteria</taxon>
        <taxon>Pseudomonadati</taxon>
        <taxon>Bacteroidota</taxon>
        <taxon>Sphingobacteriia</taxon>
        <taxon>Sphingobacteriales</taxon>
        <taxon>Sphingobacteriaceae</taxon>
        <taxon>Mucilaginibacter</taxon>
    </lineage>
</organism>
<keyword evidence="1" id="KW-1133">Transmembrane helix</keyword>
<feature type="transmembrane region" description="Helical" evidence="1">
    <location>
        <begin position="16"/>
        <end position="36"/>
    </location>
</feature>
<protein>
    <submittedName>
        <fullName evidence="2">Competence protein ComEA</fullName>
    </submittedName>
</protein>
<dbReference type="InterPro" id="IPR010994">
    <property type="entry name" value="RuvA_2-like"/>
</dbReference>